<dbReference type="PANTHER" id="PTHR43537:SF45">
    <property type="entry name" value="GNTR FAMILY REGULATORY PROTEIN"/>
    <property type="match status" value="1"/>
</dbReference>
<protein>
    <submittedName>
        <fullName evidence="5">DNA-binding GntR family transcriptional regulator</fullName>
    </submittedName>
</protein>
<dbReference type="Pfam" id="PF07729">
    <property type="entry name" value="FCD"/>
    <property type="match status" value="1"/>
</dbReference>
<proteinExistence type="predicted"/>
<dbReference type="EMBL" id="JAUSVX010000025">
    <property type="protein sequence ID" value="MDQ0474704.1"/>
    <property type="molecule type" value="Genomic_DNA"/>
</dbReference>
<dbReference type="Pfam" id="PF00392">
    <property type="entry name" value="GntR"/>
    <property type="match status" value="1"/>
</dbReference>
<dbReference type="Proteomes" id="UP001242480">
    <property type="component" value="Unassembled WGS sequence"/>
</dbReference>
<reference evidence="5 6" key="1">
    <citation type="submission" date="2023-07" db="EMBL/GenBank/DDBJ databases">
        <title>Genomic Encyclopedia of Type Strains, Phase IV (KMG-IV): sequencing the most valuable type-strain genomes for metagenomic binning, comparative biology and taxonomic classification.</title>
        <authorList>
            <person name="Goeker M."/>
        </authorList>
    </citation>
    <scope>NUCLEOTIDE SEQUENCE [LARGE SCALE GENOMIC DNA]</scope>
    <source>
        <strain evidence="5 6">DSM 19619</strain>
    </source>
</reference>
<dbReference type="InterPro" id="IPR008920">
    <property type="entry name" value="TF_FadR/GntR_C"/>
</dbReference>
<evidence type="ECO:0000256" key="3">
    <source>
        <dbReference type="ARBA" id="ARBA00023163"/>
    </source>
</evidence>
<evidence type="ECO:0000256" key="1">
    <source>
        <dbReference type="ARBA" id="ARBA00023015"/>
    </source>
</evidence>
<dbReference type="InterPro" id="IPR036390">
    <property type="entry name" value="WH_DNA-bd_sf"/>
</dbReference>
<evidence type="ECO:0000256" key="2">
    <source>
        <dbReference type="ARBA" id="ARBA00023125"/>
    </source>
</evidence>
<dbReference type="SUPFAM" id="SSF48008">
    <property type="entry name" value="GntR ligand-binding domain-like"/>
    <property type="match status" value="1"/>
</dbReference>
<evidence type="ECO:0000313" key="6">
    <source>
        <dbReference type="Proteomes" id="UP001242480"/>
    </source>
</evidence>
<accession>A0ABU0JN32</accession>
<dbReference type="InterPro" id="IPR036388">
    <property type="entry name" value="WH-like_DNA-bd_sf"/>
</dbReference>
<dbReference type="PROSITE" id="PS50949">
    <property type="entry name" value="HTH_GNTR"/>
    <property type="match status" value="1"/>
</dbReference>
<dbReference type="InterPro" id="IPR011711">
    <property type="entry name" value="GntR_C"/>
</dbReference>
<keyword evidence="2 5" id="KW-0238">DNA-binding</keyword>
<gene>
    <name evidence="5" type="ORF">QO011_007745</name>
</gene>
<evidence type="ECO:0000259" key="4">
    <source>
        <dbReference type="PROSITE" id="PS50949"/>
    </source>
</evidence>
<dbReference type="PANTHER" id="PTHR43537">
    <property type="entry name" value="TRANSCRIPTIONAL REGULATOR, GNTR FAMILY"/>
    <property type="match status" value="1"/>
</dbReference>
<name>A0ABU0JN32_9HYPH</name>
<dbReference type="RefSeq" id="WP_307284772.1">
    <property type="nucleotide sequence ID" value="NZ_JAUSVX010000025.1"/>
</dbReference>
<keyword evidence="6" id="KW-1185">Reference proteome</keyword>
<sequence length="229" mass="25507">MTTARDAPEDLASPDGRRLSDIAYARILEILFERRLPAGAFVSQSELVTLTGVSVAPLRDALRVLEADGIVTIHPRSGIEFVKPGLELTRATYQFRGIVEAAAVAVYAETADEADMAAVERSHRSALEAIEREGLTPPLRDGLETLEDMLHNAIIASLRNPLIETSYRRIHNYLRILRLDRKITPPLALRSIREHLAIIEACRRRNAAEAQAALQTHFTNALQRHMGLY</sequence>
<organism evidence="5 6">
    <name type="scientific">Labrys wisconsinensis</name>
    <dbReference type="NCBI Taxonomy" id="425677"/>
    <lineage>
        <taxon>Bacteria</taxon>
        <taxon>Pseudomonadati</taxon>
        <taxon>Pseudomonadota</taxon>
        <taxon>Alphaproteobacteria</taxon>
        <taxon>Hyphomicrobiales</taxon>
        <taxon>Xanthobacteraceae</taxon>
        <taxon>Labrys</taxon>
    </lineage>
</organism>
<dbReference type="SMART" id="SM00345">
    <property type="entry name" value="HTH_GNTR"/>
    <property type="match status" value="1"/>
</dbReference>
<feature type="domain" description="HTH gntR-type" evidence="4">
    <location>
        <begin position="17"/>
        <end position="84"/>
    </location>
</feature>
<evidence type="ECO:0000313" key="5">
    <source>
        <dbReference type="EMBL" id="MDQ0474704.1"/>
    </source>
</evidence>
<dbReference type="GO" id="GO:0003677">
    <property type="term" value="F:DNA binding"/>
    <property type="evidence" value="ECO:0007669"/>
    <property type="project" value="UniProtKB-KW"/>
</dbReference>
<dbReference type="InterPro" id="IPR000524">
    <property type="entry name" value="Tscrpt_reg_HTH_GntR"/>
</dbReference>
<dbReference type="SMART" id="SM00895">
    <property type="entry name" value="FCD"/>
    <property type="match status" value="1"/>
</dbReference>
<dbReference type="SUPFAM" id="SSF46785">
    <property type="entry name" value="Winged helix' DNA-binding domain"/>
    <property type="match status" value="1"/>
</dbReference>
<comment type="caution">
    <text evidence="5">The sequence shown here is derived from an EMBL/GenBank/DDBJ whole genome shotgun (WGS) entry which is preliminary data.</text>
</comment>
<dbReference type="Gene3D" id="1.20.120.530">
    <property type="entry name" value="GntR ligand-binding domain-like"/>
    <property type="match status" value="1"/>
</dbReference>
<dbReference type="Gene3D" id="1.10.10.10">
    <property type="entry name" value="Winged helix-like DNA-binding domain superfamily/Winged helix DNA-binding domain"/>
    <property type="match status" value="1"/>
</dbReference>
<keyword evidence="1" id="KW-0805">Transcription regulation</keyword>
<keyword evidence="3" id="KW-0804">Transcription</keyword>